<evidence type="ECO:0000256" key="4">
    <source>
        <dbReference type="ARBA" id="ARBA00023136"/>
    </source>
</evidence>
<evidence type="ECO:0000313" key="8">
    <source>
        <dbReference type="Proteomes" id="UP000198480"/>
    </source>
</evidence>
<gene>
    <name evidence="7" type="ORF">SAMN06295967_105103</name>
</gene>
<reference evidence="8" key="1">
    <citation type="submission" date="2017-06" db="EMBL/GenBank/DDBJ databases">
        <authorList>
            <person name="Varghese N."/>
            <person name="Submissions S."/>
        </authorList>
    </citation>
    <scope>NUCLEOTIDE SEQUENCE [LARGE SCALE GENOMIC DNA]</scope>
    <source>
        <strain evidence="8">5C</strain>
    </source>
</reference>
<keyword evidence="5" id="KW-0998">Cell outer membrane</keyword>
<dbReference type="GO" id="GO:0019867">
    <property type="term" value="C:outer membrane"/>
    <property type="evidence" value="ECO:0007669"/>
    <property type="project" value="InterPro"/>
</dbReference>
<evidence type="ECO:0000313" key="7">
    <source>
        <dbReference type="EMBL" id="SNS20763.1"/>
    </source>
</evidence>
<dbReference type="RefSeq" id="WP_089239195.1">
    <property type="nucleotide sequence ID" value="NZ_FZOK01000005.1"/>
</dbReference>
<evidence type="ECO:0000256" key="5">
    <source>
        <dbReference type="ARBA" id="ARBA00023237"/>
    </source>
</evidence>
<evidence type="ECO:0000256" key="3">
    <source>
        <dbReference type="ARBA" id="ARBA00022729"/>
    </source>
</evidence>
<dbReference type="EMBL" id="FZOK01000005">
    <property type="protein sequence ID" value="SNS20763.1"/>
    <property type="molecule type" value="Genomic_DNA"/>
</dbReference>
<keyword evidence="8" id="KW-1185">Reference proteome</keyword>
<proteinExistence type="predicted"/>
<name>A0A239CN40_9BACT</name>
<dbReference type="Proteomes" id="UP000198480">
    <property type="component" value="Unassembled WGS sequence"/>
</dbReference>
<keyword evidence="4" id="KW-0472">Membrane</keyword>
<evidence type="ECO:0000256" key="2">
    <source>
        <dbReference type="ARBA" id="ARBA00022692"/>
    </source>
</evidence>
<sequence>MKIRSFLIAFNLSLICMYGCSVKKFIPDNETLYIGSKLEVDSEERINDIKTIRSELEGLIRPEPNSKILGMYFGLWTHFKGSKERPGFINKFLKKRFGEEPVYFSKVNPQNTEELMFNRLENNGFFYSETSSEVNRGEKFTSVSYKVKLSEPYLLRSLSVDRDSLEVDREIIKLMEDSPLKSGIRFSLSKMQDEKERIDEELKSMGYYNFNPNYLIFEADTNVSDNREFDLFLRFRSNVPQTGIIPYKVRNIRIFPNYSVMEEEERLDTVSIDGKDFIQGVEVFRPELLEQYILLEKDERFSPQKSRLTSNRLSSIGTYRFVNLRYEEAEDSVTHGNLDANIFLSPLTKRSIRAELQGVSKSNNFAGPALNLVYRNRNLYKGGETFSLTGKFAYETQIAGGDLSGLNSVELGLKADLVYPRVVFFIPIKERFSYSVPKTKMSLGTEYQSRGGLYRLNTFSANYGYFWNANRFVFHEINPISLNVVNLSRTSPEFEEILDNNPFLRRSFEQQFIAGVNYTFNYDKLSGRFRRHGLFVGTTLDIAGNGLSLANRVTGGEEGTFLGLNYAQYARGDLDLRYYLRINENHTIATRFFGGVGLPYGNSESLPFVKQFFAGGPNSIRAFRIRSVGPGTYRPESTGVAAFFDQAGDIRFEGNIEYRFPLVSILKGAVFMDAGNVWLMNENEALPGGKFTSDWWNELAVGAGVGLRFDIEFFVLRFDFATPMRIPYLPQDQRWGNSLDVRSRTWRRERLIFNFAIGYPF</sequence>
<dbReference type="PANTHER" id="PTHR12815">
    <property type="entry name" value="SORTING AND ASSEMBLY MACHINERY SAMM50 PROTEIN FAMILY MEMBER"/>
    <property type="match status" value="1"/>
</dbReference>
<keyword evidence="3" id="KW-0732">Signal</keyword>
<protein>
    <submittedName>
        <fullName evidence="7">Outer membrane protein assembly factor BamA</fullName>
    </submittedName>
</protein>
<dbReference type="Pfam" id="PF01103">
    <property type="entry name" value="Omp85"/>
    <property type="match status" value="1"/>
</dbReference>
<dbReference type="OrthoDB" id="9814535at2"/>
<feature type="domain" description="Bacterial surface antigen (D15)" evidence="6">
    <location>
        <begin position="383"/>
        <end position="727"/>
    </location>
</feature>
<dbReference type="InterPro" id="IPR000184">
    <property type="entry name" value="Bac_surfAg_D15"/>
</dbReference>
<organism evidence="7 8">
    <name type="scientific">Belliella buryatensis</name>
    <dbReference type="NCBI Taxonomy" id="1500549"/>
    <lineage>
        <taxon>Bacteria</taxon>
        <taxon>Pseudomonadati</taxon>
        <taxon>Bacteroidota</taxon>
        <taxon>Cytophagia</taxon>
        <taxon>Cytophagales</taxon>
        <taxon>Cyclobacteriaceae</taxon>
        <taxon>Belliella</taxon>
    </lineage>
</organism>
<accession>A0A239CN40</accession>
<dbReference type="AlphaFoldDB" id="A0A239CN40"/>
<dbReference type="InterPro" id="IPR039910">
    <property type="entry name" value="D15-like"/>
</dbReference>
<dbReference type="Gene3D" id="2.40.160.50">
    <property type="entry name" value="membrane protein fhac: a member of the omp85/tpsb transporter family"/>
    <property type="match status" value="1"/>
</dbReference>
<evidence type="ECO:0000256" key="1">
    <source>
        <dbReference type="ARBA" id="ARBA00004370"/>
    </source>
</evidence>
<dbReference type="PANTHER" id="PTHR12815:SF47">
    <property type="entry name" value="TRANSLOCATION AND ASSEMBLY MODULE SUBUNIT TAMA"/>
    <property type="match status" value="1"/>
</dbReference>
<evidence type="ECO:0000259" key="6">
    <source>
        <dbReference type="Pfam" id="PF01103"/>
    </source>
</evidence>
<keyword evidence="2" id="KW-0812">Transmembrane</keyword>
<comment type="subcellular location">
    <subcellularLocation>
        <location evidence="1">Membrane</location>
    </subcellularLocation>
</comment>